<proteinExistence type="inferred from homology"/>
<dbReference type="PANTHER" id="PTHR10491:SF4">
    <property type="entry name" value="METHIONINE ADENOSYLTRANSFERASE 2 SUBUNIT BETA"/>
    <property type="match status" value="1"/>
</dbReference>
<dbReference type="InterPro" id="IPR036291">
    <property type="entry name" value="NAD(P)-bd_dom_sf"/>
</dbReference>
<dbReference type="NCBIfam" id="TIGR01214">
    <property type="entry name" value="rmlD"/>
    <property type="match status" value="1"/>
</dbReference>
<keyword evidence="6" id="KW-0560">Oxidoreductase</keyword>
<evidence type="ECO:0000256" key="5">
    <source>
        <dbReference type="ARBA" id="ARBA00048200"/>
    </source>
</evidence>
<evidence type="ECO:0000313" key="9">
    <source>
        <dbReference type="Proteomes" id="UP000242205"/>
    </source>
</evidence>
<dbReference type="GO" id="GO:0008831">
    <property type="term" value="F:dTDP-4-dehydrorhamnose reductase activity"/>
    <property type="evidence" value="ECO:0007669"/>
    <property type="project" value="UniProtKB-EC"/>
</dbReference>
<sequence length="297" mass="31731">MKLLVTGCSGQLGFELARSLMPLGEVVALDRAACDLADADAVAALAAHGADVIVNAAAYTAVDRAESEIALAQRINAQAPGELAVIARETGALLVHFSTDYVFDGSGDVPWRETDAPAPVNEYGRGKLAGERAIAAAACDHLIFRTSWVFAARGANFVRSMLRLGAERERLTIVDDQIGAPCWARNLADATAHAVRQAQAERAHQGFESGVFHLTSAGETSWCGFARAVFELARERLPDIALRVAEVAPIATEDYPTPAARPKNSRLDGAAFRARFGLEMPHWRDALARCIDELPAG</sequence>
<dbReference type="KEGG" id="atw:C0099_00655"/>
<comment type="function">
    <text evidence="6">Catalyzes the reduction of dTDP-6-deoxy-L-lyxo-4-hexulose to yield dTDP-L-rhamnose.</text>
</comment>
<name>A0A2I6S2T0_9RHOO</name>
<dbReference type="OrthoDB" id="9803892at2"/>
<keyword evidence="6" id="KW-0521">NADP</keyword>
<evidence type="ECO:0000256" key="6">
    <source>
        <dbReference type="RuleBase" id="RU364082"/>
    </source>
</evidence>
<dbReference type="Pfam" id="PF04321">
    <property type="entry name" value="RmlD_sub_bind"/>
    <property type="match status" value="1"/>
</dbReference>
<keyword evidence="9" id="KW-1185">Reference proteome</keyword>
<dbReference type="GO" id="GO:0019305">
    <property type="term" value="P:dTDP-rhamnose biosynthetic process"/>
    <property type="evidence" value="ECO:0007669"/>
    <property type="project" value="UniProtKB-UniPathway"/>
</dbReference>
<organism evidence="8 9">
    <name type="scientific">Pseudazoarcus pumilus</name>
    <dbReference type="NCBI Taxonomy" id="2067960"/>
    <lineage>
        <taxon>Bacteria</taxon>
        <taxon>Pseudomonadati</taxon>
        <taxon>Pseudomonadota</taxon>
        <taxon>Betaproteobacteria</taxon>
        <taxon>Rhodocyclales</taxon>
        <taxon>Zoogloeaceae</taxon>
        <taxon>Pseudazoarcus</taxon>
    </lineage>
</organism>
<dbReference type="Gene3D" id="3.40.50.720">
    <property type="entry name" value="NAD(P)-binding Rossmann-like Domain"/>
    <property type="match status" value="1"/>
</dbReference>
<dbReference type="RefSeq" id="WP_102245648.1">
    <property type="nucleotide sequence ID" value="NZ_CP025682.1"/>
</dbReference>
<dbReference type="SUPFAM" id="SSF51735">
    <property type="entry name" value="NAD(P)-binding Rossmann-fold domains"/>
    <property type="match status" value="1"/>
</dbReference>
<dbReference type="PANTHER" id="PTHR10491">
    <property type="entry name" value="DTDP-4-DEHYDRORHAMNOSE REDUCTASE"/>
    <property type="match status" value="1"/>
</dbReference>
<dbReference type="Gene3D" id="3.90.25.10">
    <property type="entry name" value="UDP-galactose 4-epimerase, domain 1"/>
    <property type="match status" value="1"/>
</dbReference>
<reference evidence="8 9" key="1">
    <citation type="submission" date="2018-01" db="EMBL/GenBank/DDBJ databases">
        <authorList>
            <person name="Fu G.-Y."/>
        </authorList>
    </citation>
    <scope>NUCLEOTIDE SEQUENCE [LARGE SCALE GENOMIC DNA]</scope>
    <source>
        <strain evidence="8 9">SY39</strain>
    </source>
</reference>
<dbReference type="InterPro" id="IPR029903">
    <property type="entry name" value="RmlD-like-bd"/>
</dbReference>
<evidence type="ECO:0000256" key="3">
    <source>
        <dbReference type="ARBA" id="ARBA00012929"/>
    </source>
</evidence>
<dbReference type="GO" id="GO:0005829">
    <property type="term" value="C:cytosol"/>
    <property type="evidence" value="ECO:0007669"/>
    <property type="project" value="TreeGrafter"/>
</dbReference>
<dbReference type="EMBL" id="CP025682">
    <property type="protein sequence ID" value="AUN93574.1"/>
    <property type="molecule type" value="Genomic_DNA"/>
</dbReference>
<evidence type="ECO:0000256" key="1">
    <source>
        <dbReference type="ARBA" id="ARBA00004781"/>
    </source>
</evidence>
<dbReference type="InterPro" id="IPR005913">
    <property type="entry name" value="dTDP_dehydrorham_reduct"/>
</dbReference>
<evidence type="ECO:0000256" key="2">
    <source>
        <dbReference type="ARBA" id="ARBA00010944"/>
    </source>
</evidence>
<dbReference type="NCBIfam" id="NF007440">
    <property type="entry name" value="PRK09987.1"/>
    <property type="match status" value="1"/>
</dbReference>
<accession>A0A2I6S2T0</accession>
<dbReference type="Proteomes" id="UP000242205">
    <property type="component" value="Chromosome"/>
</dbReference>
<evidence type="ECO:0000259" key="7">
    <source>
        <dbReference type="Pfam" id="PF04321"/>
    </source>
</evidence>
<comment type="cofactor">
    <cofactor evidence="6">
        <name>Mg(2+)</name>
        <dbReference type="ChEBI" id="CHEBI:18420"/>
    </cofactor>
    <text evidence="6">Binds 1 Mg(2+) ion per monomer.</text>
</comment>
<dbReference type="AlphaFoldDB" id="A0A2I6S2T0"/>
<dbReference type="EC" id="1.1.1.133" evidence="3 6"/>
<dbReference type="CDD" id="cd05254">
    <property type="entry name" value="dTDP_HR_like_SDR_e"/>
    <property type="match status" value="1"/>
</dbReference>
<feature type="domain" description="RmlD-like substrate binding" evidence="7">
    <location>
        <begin position="1"/>
        <end position="294"/>
    </location>
</feature>
<comment type="similarity">
    <text evidence="2 6">Belongs to the dTDP-4-dehydrorhamnose reductase family.</text>
</comment>
<protein>
    <recommendedName>
        <fullName evidence="4 6">dTDP-4-dehydrorhamnose reductase</fullName>
        <ecNumber evidence="3 6">1.1.1.133</ecNumber>
    </recommendedName>
</protein>
<evidence type="ECO:0000256" key="4">
    <source>
        <dbReference type="ARBA" id="ARBA00017099"/>
    </source>
</evidence>
<comment type="pathway">
    <text evidence="1 6">Carbohydrate biosynthesis; dTDP-L-rhamnose biosynthesis.</text>
</comment>
<dbReference type="UniPathway" id="UPA00124"/>
<comment type="catalytic activity">
    <reaction evidence="5 6">
        <text>dTDP-beta-L-rhamnose + NADP(+) = dTDP-4-dehydro-beta-L-rhamnose + NADPH + H(+)</text>
        <dbReference type="Rhea" id="RHEA:21796"/>
        <dbReference type="ChEBI" id="CHEBI:15378"/>
        <dbReference type="ChEBI" id="CHEBI:57510"/>
        <dbReference type="ChEBI" id="CHEBI:57783"/>
        <dbReference type="ChEBI" id="CHEBI:58349"/>
        <dbReference type="ChEBI" id="CHEBI:62830"/>
        <dbReference type="EC" id="1.1.1.133"/>
    </reaction>
</comment>
<gene>
    <name evidence="8" type="primary">rfbD</name>
    <name evidence="8" type="ORF">C0099_00655</name>
</gene>
<evidence type="ECO:0000313" key="8">
    <source>
        <dbReference type="EMBL" id="AUN93574.1"/>
    </source>
</evidence>